<organism evidence="1 2">
    <name type="scientific">Sphingomonas populi</name>
    <dbReference type="NCBI Taxonomy" id="2484750"/>
    <lineage>
        <taxon>Bacteria</taxon>
        <taxon>Pseudomonadati</taxon>
        <taxon>Pseudomonadota</taxon>
        <taxon>Alphaproteobacteria</taxon>
        <taxon>Sphingomonadales</taxon>
        <taxon>Sphingomonadaceae</taxon>
        <taxon>Sphingomonas</taxon>
    </lineage>
</organism>
<dbReference type="Pfam" id="PF05114">
    <property type="entry name" value="MbnB_TglH_ChrH"/>
    <property type="match status" value="1"/>
</dbReference>
<dbReference type="Proteomes" id="UP000292085">
    <property type="component" value="Unassembled WGS sequence"/>
</dbReference>
<sequence length="279" mass="30845">MRSLTSEARGLGLRPEFITDLIDVPLVSGLDFLEIAPENWMNIGGRKRDQLDQLADRYPLIAHGLSLSIGDAEPLNLSFVREIRSFLDAYGIELYSDHLSAARDSTGYLYDLVPIPRRPENVAYLADRIAQVQDVTGRRLVLENISAYHEYPGQMPEGDFLAELALRSGCGILLDINNAYVNERNHGADARAFVATLSAETIAYYHVAGHLELADGTILDTHGTPVVDAVIQLAQDVWRLHGPRPLLLERDNFVPALGDLVHDLTAIGQAVRESRHAFA</sequence>
<name>A0A4Q6XKX0_9SPHN</name>
<dbReference type="InterPro" id="IPR036237">
    <property type="entry name" value="Xyl_isomerase-like_sf"/>
</dbReference>
<evidence type="ECO:0000313" key="2">
    <source>
        <dbReference type="Proteomes" id="UP000292085"/>
    </source>
</evidence>
<dbReference type="InterPro" id="IPR007801">
    <property type="entry name" value="MbnB/TglH/ChrH"/>
</dbReference>
<keyword evidence="2" id="KW-1185">Reference proteome</keyword>
<dbReference type="PANTHER" id="PTHR42194">
    <property type="entry name" value="UPF0276 PROTEIN HI_1600"/>
    <property type="match status" value="1"/>
</dbReference>
<dbReference type="NCBIfam" id="NF003818">
    <property type="entry name" value="PRK05409.1"/>
    <property type="match status" value="1"/>
</dbReference>
<dbReference type="EMBL" id="SGIS01000064">
    <property type="protein sequence ID" value="RZF60563.1"/>
    <property type="molecule type" value="Genomic_DNA"/>
</dbReference>
<gene>
    <name evidence="1" type="ORF">EWE75_22515</name>
</gene>
<dbReference type="PANTHER" id="PTHR42194:SF1">
    <property type="entry name" value="UPF0276 PROTEIN HI_1600"/>
    <property type="match status" value="1"/>
</dbReference>
<dbReference type="OrthoDB" id="9763101at2"/>
<dbReference type="RefSeq" id="WP_130160315.1">
    <property type="nucleotide sequence ID" value="NZ_SGIS01000064.1"/>
</dbReference>
<protein>
    <submittedName>
        <fullName evidence="1">DUF692 domain-containing protein</fullName>
    </submittedName>
</protein>
<dbReference type="AlphaFoldDB" id="A0A4Q6XKX0"/>
<dbReference type="SUPFAM" id="SSF51658">
    <property type="entry name" value="Xylose isomerase-like"/>
    <property type="match status" value="1"/>
</dbReference>
<comment type="caution">
    <text evidence="1">The sequence shown here is derived from an EMBL/GenBank/DDBJ whole genome shotgun (WGS) entry which is preliminary data.</text>
</comment>
<evidence type="ECO:0000313" key="1">
    <source>
        <dbReference type="EMBL" id="RZF60563.1"/>
    </source>
</evidence>
<dbReference type="Gene3D" id="3.20.20.150">
    <property type="entry name" value="Divalent-metal-dependent TIM barrel enzymes"/>
    <property type="match status" value="1"/>
</dbReference>
<reference evidence="1 2" key="1">
    <citation type="submission" date="2019-02" db="EMBL/GenBank/DDBJ databases">
        <authorList>
            <person name="Li Y."/>
        </authorList>
    </citation>
    <scope>NUCLEOTIDE SEQUENCE [LARGE SCALE GENOMIC DNA]</scope>
    <source>
        <strain evidence="1 2">3-7</strain>
    </source>
</reference>
<accession>A0A4Q6XKX0</accession>
<proteinExistence type="predicted"/>